<comment type="caution">
    <text evidence="1">The sequence shown here is derived from an EMBL/GenBank/DDBJ whole genome shotgun (WGS) entry which is preliminary data.</text>
</comment>
<sequence length="68" mass="7825">MKGSLLFILSRYFWAVRSPPQDAEDRWGITAGMRPIGSTNHQWGMKKLPLMEVSLYLKRNGQYVKGVL</sequence>
<dbReference type="Proteomes" id="UP000789423">
    <property type="component" value="Unassembled WGS sequence"/>
</dbReference>
<gene>
    <name evidence="1" type="ORF">BACCIP111899_00809</name>
</gene>
<reference evidence="1 2" key="1">
    <citation type="submission" date="2021-10" db="EMBL/GenBank/DDBJ databases">
        <authorList>
            <person name="Criscuolo A."/>
        </authorList>
    </citation>
    <scope>NUCLEOTIDE SEQUENCE [LARGE SCALE GENOMIC DNA]</scope>
    <source>
        <strain evidence="2">CIP 111899</strain>
    </source>
</reference>
<proteinExistence type="predicted"/>
<dbReference type="EMBL" id="CAKJTI010000003">
    <property type="protein sequence ID" value="CAG9611637.1"/>
    <property type="molecule type" value="Genomic_DNA"/>
</dbReference>
<evidence type="ECO:0000313" key="2">
    <source>
        <dbReference type="Proteomes" id="UP000789423"/>
    </source>
</evidence>
<evidence type="ECO:0000313" key="1">
    <source>
        <dbReference type="EMBL" id="CAG9611637.1"/>
    </source>
</evidence>
<name>A0ABM8Y7E1_9BACI</name>
<keyword evidence="2" id="KW-1185">Reference proteome</keyword>
<accession>A0ABM8Y7E1</accession>
<protein>
    <submittedName>
        <fullName evidence="1">Uncharacterized protein</fullName>
    </submittedName>
</protein>
<organism evidence="1 2">
    <name type="scientific">Bacillus rhizoplanae</name>
    <dbReference type="NCBI Taxonomy" id="2880966"/>
    <lineage>
        <taxon>Bacteria</taxon>
        <taxon>Bacillati</taxon>
        <taxon>Bacillota</taxon>
        <taxon>Bacilli</taxon>
        <taxon>Bacillales</taxon>
        <taxon>Bacillaceae</taxon>
        <taxon>Bacillus</taxon>
    </lineage>
</organism>